<dbReference type="InterPro" id="IPR015020">
    <property type="entry name" value="Rv2525c-like_Glyco_Hydro-like"/>
</dbReference>
<proteinExistence type="predicted"/>
<feature type="domain" description="Rv2525c-like glycoside hydrolase-like" evidence="1">
    <location>
        <begin position="16"/>
        <end position="181"/>
    </location>
</feature>
<protein>
    <submittedName>
        <fullName evidence="2">DUF1906 domain-containing protein</fullName>
    </submittedName>
</protein>
<keyword evidence="3" id="KW-1185">Reference proteome</keyword>
<dbReference type="EMBL" id="JAYFSI010000014">
    <property type="protein sequence ID" value="MEA5366111.1"/>
    <property type="molecule type" value="Genomic_DNA"/>
</dbReference>
<dbReference type="Proteomes" id="UP001304298">
    <property type="component" value="Unassembled WGS sequence"/>
</dbReference>
<gene>
    <name evidence="2" type="ORF">VA596_41745</name>
</gene>
<dbReference type="RefSeq" id="WP_323335126.1">
    <property type="nucleotide sequence ID" value="NZ_JAYFSI010000014.1"/>
</dbReference>
<sequence length="293" mass="30695">MPTALDYSQGRPTGAAVKAAQHVGVVRYAGTPGRTKNITRAEYLDMDRQGVGVALVFEDAAGDALKGRPRGVTAAQAIVADAAAVGFPASRPLYFAVDQDITGQMGTVLEYFRGIGSVLGGRPAGVYGEADVLDAVLDAGLARFGWQTVAWSRGRTAKTRHLYQRAGQIYVGGIQVDVNDVLAADWGQHNAQEEDVAFDQKDLEFLLAGSVKAPDGKWYYVRDVLGAIAPMAGQVAQLTSSVAGLTAAVAALSAEPDLTVDQVKTIVTDAVKQNIQITGEVHIGPAAAADSQQ</sequence>
<dbReference type="Pfam" id="PF08924">
    <property type="entry name" value="Rv2525c_GlyHyd-like"/>
    <property type="match status" value="1"/>
</dbReference>
<dbReference type="SUPFAM" id="SSF51445">
    <property type="entry name" value="(Trans)glycosidases"/>
    <property type="match status" value="1"/>
</dbReference>
<evidence type="ECO:0000259" key="1">
    <source>
        <dbReference type="Pfam" id="PF08924"/>
    </source>
</evidence>
<dbReference type="Gene3D" id="3.20.20.80">
    <property type="entry name" value="Glycosidases"/>
    <property type="match status" value="1"/>
</dbReference>
<evidence type="ECO:0000313" key="3">
    <source>
        <dbReference type="Proteomes" id="UP001304298"/>
    </source>
</evidence>
<dbReference type="InterPro" id="IPR017853">
    <property type="entry name" value="GH"/>
</dbReference>
<comment type="caution">
    <text evidence="2">The sequence shown here is derived from an EMBL/GenBank/DDBJ whole genome shotgun (WGS) entry which is preliminary data.</text>
</comment>
<name>A0ABU5RLV7_9PSEU</name>
<evidence type="ECO:0000313" key="2">
    <source>
        <dbReference type="EMBL" id="MEA5366111.1"/>
    </source>
</evidence>
<reference evidence="2 3" key="1">
    <citation type="submission" date="2023-12" db="EMBL/GenBank/DDBJ databases">
        <title>Amycolatopsis sp. V23-08.</title>
        <authorList>
            <person name="Somphong A."/>
        </authorList>
    </citation>
    <scope>NUCLEOTIDE SEQUENCE [LARGE SCALE GENOMIC DNA]</scope>
    <source>
        <strain evidence="2 3">V23-08</strain>
    </source>
</reference>
<accession>A0ABU5RLV7</accession>
<organism evidence="2 3">
    <name type="scientific">Amycolatopsis heterodermiae</name>
    <dbReference type="NCBI Taxonomy" id="3110235"/>
    <lineage>
        <taxon>Bacteria</taxon>
        <taxon>Bacillati</taxon>
        <taxon>Actinomycetota</taxon>
        <taxon>Actinomycetes</taxon>
        <taxon>Pseudonocardiales</taxon>
        <taxon>Pseudonocardiaceae</taxon>
        <taxon>Amycolatopsis</taxon>
    </lineage>
</organism>